<dbReference type="AlphaFoldDB" id="A0A179D3G8"/>
<dbReference type="PROSITE" id="PS00675">
    <property type="entry name" value="SIGMA54_INTERACT_1"/>
    <property type="match status" value="1"/>
</dbReference>
<proteinExistence type="predicted"/>
<dbReference type="GO" id="GO:0005524">
    <property type="term" value="F:ATP binding"/>
    <property type="evidence" value="ECO:0007669"/>
    <property type="project" value="UniProtKB-KW"/>
</dbReference>
<dbReference type="Gene3D" id="1.10.8.60">
    <property type="match status" value="1"/>
</dbReference>
<dbReference type="Proteomes" id="UP000078390">
    <property type="component" value="Unassembled WGS sequence"/>
</dbReference>
<dbReference type="InterPro" id="IPR025943">
    <property type="entry name" value="Sigma_54_int_dom_ATP-bd_2"/>
</dbReference>
<sequence>MIDFKILILDDNPGSIYGILETFCREYLNVNFSLEINVNHSISEVLRKRVSISFVLNDEHEDQVDRIIDVIRNNKLNQKFDLVLIDDHWGPDEEYAGQDKILPEVFKKIKGSYPGLPWITLFTKHFYDSSRLKRFYANLENKGIDSERILPPYHKDANSLFNLLFWAIKSKIYYLEALQAKKSAKKFIEITKILEFDRIKLRYNPQDYGLIGNSDYMKSLFKIIQLYAESDVNILITGETGTGKTKIAEVIHKLSSRRKGPYKDINCANLPKELLESELFGHEKGAFTGADRMKRGIFELANGGTIFLDEITEMPPEVQAKLLKAIEEKRIRRVGGTEYINVDVRIIAATNKNIEELIKSGKFRNDLFARFPARINISPLREHKEDILSLIDFFRNKFQKQYNRNIEISEDAIEFLMNYNFPGNIRELEDIIENIFIHCSNVSEVTKKHVWAILNLRISSTENEIEKCLSQEIETDENDEYIRVQDILNRLEEACKKALEQKLSEGTENYCLTRKEWAKYCRRERGGKQGVTTQYIDNIFKKYAKEILELLEKYSDRWPCLNNLKILDKRSKTLTDLKEFCKKKMAS</sequence>
<accession>A0A179D3G8</accession>
<keyword evidence="1" id="KW-0547">Nucleotide-binding</keyword>
<keyword evidence="2" id="KW-0067">ATP-binding</keyword>
<dbReference type="Gene3D" id="3.40.50.300">
    <property type="entry name" value="P-loop containing nucleotide triphosphate hydrolases"/>
    <property type="match status" value="1"/>
</dbReference>
<dbReference type="PANTHER" id="PTHR32071:SF57">
    <property type="entry name" value="C4-DICARBOXYLATE TRANSPORT TRANSCRIPTIONAL REGULATORY PROTEIN DCTD"/>
    <property type="match status" value="1"/>
</dbReference>
<comment type="caution">
    <text evidence="4">The sequence shown here is derived from an EMBL/GenBank/DDBJ whole genome shotgun (WGS) entry which is preliminary data.</text>
</comment>
<evidence type="ECO:0000259" key="3">
    <source>
        <dbReference type="PROSITE" id="PS50045"/>
    </source>
</evidence>
<dbReference type="CDD" id="cd00009">
    <property type="entry name" value="AAA"/>
    <property type="match status" value="1"/>
</dbReference>
<dbReference type="FunFam" id="3.40.50.300:FF:000006">
    <property type="entry name" value="DNA-binding transcriptional regulator NtrC"/>
    <property type="match status" value="1"/>
</dbReference>
<dbReference type="PROSITE" id="PS00676">
    <property type="entry name" value="SIGMA54_INTERACT_2"/>
    <property type="match status" value="1"/>
</dbReference>
<name>A0A179D3G8_9BACT</name>
<keyword evidence="5" id="KW-1185">Reference proteome</keyword>
<reference evidence="4 5" key="1">
    <citation type="submission" date="2016-04" db="EMBL/GenBank/DDBJ databases">
        <title>Genome analysis of Thermosulfurimonas dismutans, the first thermophilic sulfur-disproportionating bacterium of the phylum Thermodesulfobacteria.</title>
        <authorList>
            <person name="Mardanov A.V."/>
            <person name="Beletsky A.V."/>
            <person name="Kadnikov V.V."/>
            <person name="Slobodkin A.I."/>
            <person name="Ravin N.V."/>
        </authorList>
    </citation>
    <scope>NUCLEOTIDE SEQUENCE [LARGE SCALE GENOMIC DNA]</scope>
    <source>
        <strain evidence="4 5">S95</strain>
    </source>
</reference>
<dbReference type="Pfam" id="PF25601">
    <property type="entry name" value="AAA_lid_14"/>
    <property type="match status" value="1"/>
</dbReference>
<dbReference type="PANTHER" id="PTHR32071">
    <property type="entry name" value="TRANSCRIPTIONAL REGULATORY PROTEIN"/>
    <property type="match status" value="1"/>
</dbReference>
<evidence type="ECO:0000313" key="5">
    <source>
        <dbReference type="Proteomes" id="UP000078390"/>
    </source>
</evidence>
<dbReference type="PROSITE" id="PS50045">
    <property type="entry name" value="SIGMA54_INTERACT_4"/>
    <property type="match status" value="1"/>
</dbReference>
<dbReference type="InterPro" id="IPR002078">
    <property type="entry name" value="Sigma_54_int"/>
</dbReference>
<feature type="domain" description="Sigma-54 factor interaction" evidence="3">
    <location>
        <begin position="210"/>
        <end position="437"/>
    </location>
</feature>
<evidence type="ECO:0000256" key="1">
    <source>
        <dbReference type="ARBA" id="ARBA00022741"/>
    </source>
</evidence>
<dbReference type="RefSeq" id="WP_068670410.1">
    <property type="nucleotide sequence ID" value="NZ_LWLG01000008.1"/>
</dbReference>
<gene>
    <name evidence="4" type="ORF">TDIS_1239</name>
</gene>
<dbReference type="SMART" id="SM00382">
    <property type="entry name" value="AAA"/>
    <property type="match status" value="1"/>
</dbReference>
<dbReference type="OrthoDB" id="9803970at2"/>
<evidence type="ECO:0000256" key="2">
    <source>
        <dbReference type="ARBA" id="ARBA00022840"/>
    </source>
</evidence>
<dbReference type="InterPro" id="IPR027417">
    <property type="entry name" value="P-loop_NTPase"/>
</dbReference>
<dbReference type="Pfam" id="PF00158">
    <property type="entry name" value="Sigma54_activat"/>
    <property type="match status" value="1"/>
</dbReference>
<dbReference type="STRING" id="999894.TDIS_1239"/>
<protein>
    <submittedName>
        <fullName evidence="4">Nitrogenase (Molybdenum-iron)-specific transcriptional regulator NifA</fullName>
    </submittedName>
</protein>
<organism evidence="4 5">
    <name type="scientific">Thermosulfurimonas dismutans</name>
    <dbReference type="NCBI Taxonomy" id="999894"/>
    <lineage>
        <taxon>Bacteria</taxon>
        <taxon>Pseudomonadati</taxon>
        <taxon>Thermodesulfobacteriota</taxon>
        <taxon>Thermodesulfobacteria</taxon>
        <taxon>Thermodesulfobacteriales</taxon>
        <taxon>Thermodesulfobacteriaceae</taxon>
        <taxon>Thermosulfurimonas</taxon>
    </lineage>
</organism>
<dbReference type="InterPro" id="IPR058031">
    <property type="entry name" value="AAA_lid_NorR"/>
</dbReference>
<dbReference type="EMBL" id="LWLG01000008">
    <property type="protein sequence ID" value="OAQ20624.1"/>
    <property type="molecule type" value="Genomic_DNA"/>
</dbReference>
<dbReference type="SUPFAM" id="SSF52540">
    <property type="entry name" value="P-loop containing nucleoside triphosphate hydrolases"/>
    <property type="match status" value="1"/>
</dbReference>
<dbReference type="GO" id="GO:0006355">
    <property type="term" value="P:regulation of DNA-templated transcription"/>
    <property type="evidence" value="ECO:0007669"/>
    <property type="project" value="InterPro"/>
</dbReference>
<evidence type="ECO:0000313" key="4">
    <source>
        <dbReference type="EMBL" id="OAQ20624.1"/>
    </source>
</evidence>
<dbReference type="InterPro" id="IPR025662">
    <property type="entry name" value="Sigma_54_int_dom_ATP-bd_1"/>
</dbReference>
<dbReference type="InterPro" id="IPR003593">
    <property type="entry name" value="AAA+_ATPase"/>
</dbReference>